<dbReference type="GO" id="GO:0004057">
    <property type="term" value="F:arginyl-tRNA--protein transferase activity"/>
    <property type="evidence" value="ECO:0007669"/>
    <property type="project" value="UniProtKB-EC"/>
</dbReference>
<dbReference type="Pfam" id="PF04377">
    <property type="entry name" value="ATE_C"/>
    <property type="match status" value="1"/>
</dbReference>
<dbReference type="Pfam" id="PF04376">
    <property type="entry name" value="ATE_N"/>
    <property type="match status" value="1"/>
</dbReference>
<dbReference type="InterPro" id="IPR030700">
    <property type="entry name" value="N-end_Aminoacyl_Trfase"/>
</dbReference>
<proteinExistence type="inferred from homology"/>
<organism evidence="9 10">
    <name type="scientific">Panthera leo</name>
    <name type="common">Lion</name>
    <dbReference type="NCBI Taxonomy" id="9689"/>
    <lineage>
        <taxon>Eukaryota</taxon>
        <taxon>Metazoa</taxon>
        <taxon>Chordata</taxon>
        <taxon>Craniata</taxon>
        <taxon>Vertebrata</taxon>
        <taxon>Euteleostomi</taxon>
        <taxon>Mammalia</taxon>
        <taxon>Eutheria</taxon>
        <taxon>Laurasiatheria</taxon>
        <taxon>Carnivora</taxon>
        <taxon>Feliformia</taxon>
        <taxon>Felidae</taxon>
        <taxon>Pantherinae</taxon>
        <taxon>Panthera</taxon>
    </lineage>
</organism>
<dbReference type="GeneTree" id="ENSGT00500000044926"/>
<dbReference type="PIRSF" id="PIRSF037207">
    <property type="entry name" value="ATE1_euk"/>
    <property type="match status" value="1"/>
</dbReference>
<reference evidence="9" key="1">
    <citation type="journal article" date="2019" name="bioRxiv">
        <title>Long live the king: chromosome-level assembly of the lion (Panthera leo) using linked-read, Hi-C, and long read data.</title>
        <authorList>
            <person name="Armstrong E.E."/>
            <person name="Taylor R.W."/>
            <person name="Miller D.E."/>
            <person name="Kaelin C."/>
            <person name="Barsh G."/>
            <person name="Hadly E.A."/>
            <person name="Petrov D."/>
        </authorList>
    </citation>
    <scope>NUCLEOTIDE SEQUENCE [LARGE SCALE GENOMIC DNA]</scope>
</reference>
<comment type="similarity">
    <text evidence="1 5">Belongs to the R-transferase family.</text>
</comment>
<evidence type="ECO:0000259" key="8">
    <source>
        <dbReference type="Pfam" id="PF04377"/>
    </source>
</evidence>
<dbReference type="AlphaFoldDB" id="A0A8C9DAU4"/>
<dbReference type="InterPro" id="IPR007471">
    <property type="entry name" value="N-end_Aminoacyl_Trfase_N"/>
</dbReference>
<dbReference type="InterPro" id="IPR007472">
    <property type="entry name" value="N-end_Aminoacyl_Trfase_C"/>
</dbReference>
<sequence length="644" mass="72816">MASVVEYKGLKAGYHCGYCDSEEGKVSCGECPHGRGRRGRLASNPRTARRAPRQSPARERTGPAPQFPRPSPTRFFPDWFPSRSSLLLTLTEDGGPGRRRNGNSGRLPSVKMARAASACGVPGEPGLRAPEQLRARLGDSRAARCIVGWRRRGWAERRRAWRAGAMASWAALSPSIVEYFEGEDSYRCGYCKNESGSRSNGMWAHSMTVQDYQDLIDRGWRRSGKYVYKPVMNQTCCPQYTIRCRPLQFQPSKSHKKVLKKMLKFLAKGEISKGNYEDDPMEPTMEDTVAGDFGLINKLDIQCDLKTLSGDLTESFDSEEKKKGKSPKKGESNEFIQSQDIEEKLGSGEPSHPVKMPMAPKPGKGADLSKPPCRKAKEIRKERKRLKLMQQNPAGEPEGFQAQGEPPSLFPPKANKSNQPKSLEDLIFESLPENASHKLEFTRFLCSSPLEAENPPNGPDCGYGSFHQQYWLDGRIIAVGVIDILPYCVSSVYLYYDPDYSFLSLGVYSALREIAFTRQLHQKTSQLSYYYMGFYIHSCPKMKYKGQYRPSDLLCPETYVWVPIEQCLPSLENSKYCRFNRDPEAVDEGRSKDPDRLQVFYKKAIMPYGVYKKQQKDPGEEAAVLQYARLVGQTCSERMLLFRN</sequence>
<evidence type="ECO:0000259" key="7">
    <source>
        <dbReference type="Pfam" id="PF04376"/>
    </source>
</evidence>
<name>A0A8C9DAU4_PANLE</name>
<keyword evidence="10" id="KW-1185">Reference proteome</keyword>
<dbReference type="InterPro" id="IPR016181">
    <property type="entry name" value="Acyl_CoA_acyltransferase"/>
</dbReference>
<keyword evidence="3 5" id="KW-0833">Ubl conjugation pathway</keyword>
<evidence type="ECO:0000256" key="2">
    <source>
        <dbReference type="ARBA" id="ARBA00022679"/>
    </source>
</evidence>
<evidence type="ECO:0000313" key="10">
    <source>
        <dbReference type="Proteomes" id="UP000694399"/>
    </source>
</evidence>
<reference evidence="9" key="3">
    <citation type="submission" date="2025-09" db="UniProtKB">
        <authorList>
            <consortium name="Ensembl"/>
        </authorList>
    </citation>
    <scope>IDENTIFICATION</scope>
</reference>
<keyword evidence="4 5" id="KW-0012">Acyltransferase</keyword>
<gene>
    <name evidence="9" type="primary">ATE1</name>
</gene>
<dbReference type="PANTHER" id="PTHR21367:SF1">
    <property type="entry name" value="ARGINYL-TRNA--PROTEIN TRANSFERASE 1"/>
    <property type="match status" value="1"/>
</dbReference>
<dbReference type="Ensembl" id="ENSPLOT00000029634.1">
    <property type="protein sequence ID" value="ENSPLOP00000026838.1"/>
    <property type="gene ID" value="ENSPLOG00000019598.1"/>
</dbReference>
<feature type="domain" description="N-end rule aminoacyl transferase C-terminal" evidence="8">
    <location>
        <begin position="435"/>
        <end position="555"/>
    </location>
</feature>
<feature type="domain" description="N-end aminoacyl transferase N-terminal" evidence="7">
    <location>
        <begin position="187"/>
        <end position="257"/>
    </location>
</feature>
<dbReference type="GO" id="GO:0005737">
    <property type="term" value="C:cytoplasm"/>
    <property type="evidence" value="ECO:0007669"/>
    <property type="project" value="TreeGrafter"/>
</dbReference>
<dbReference type="EC" id="2.3.2.8" evidence="5"/>
<evidence type="ECO:0000256" key="3">
    <source>
        <dbReference type="ARBA" id="ARBA00022786"/>
    </source>
</evidence>
<evidence type="ECO:0000256" key="1">
    <source>
        <dbReference type="ARBA" id="ARBA00009991"/>
    </source>
</evidence>
<reference evidence="9" key="2">
    <citation type="submission" date="2025-08" db="UniProtKB">
        <authorList>
            <consortium name="Ensembl"/>
        </authorList>
    </citation>
    <scope>IDENTIFICATION</scope>
</reference>
<evidence type="ECO:0000256" key="4">
    <source>
        <dbReference type="ARBA" id="ARBA00023315"/>
    </source>
</evidence>
<accession>A0A8C9DAU4</accession>
<evidence type="ECO:0000313" key="9">
    <source>
        <dbReference type="Ensembl" id="ENSPLOP00000026838.1"/>
    </source>
</evidence>
<dbReference type="PANTHER" id="PTHR21367">
    <property type="entry name" value="ARGININE-TRNA-PROTEIN TRANSFERASE 1"/>
    <property type="match status" value="1"/>
</dbReference>
<dbReference type="InterPro" id="IPR017137">
    <property type="entry name" value="Arg-tRNA-P_Trfase_1_euk"/>
</dbReference>
<feature type="region of interest" description="Disordered" evidence="6">
    <location>
        <begin position="29"/>
        <end position="75"/>
    </location>
</feature>
<comment type="catalytic activity">
    <reaction evidence="5">
        <text>an N-terminal L-alpha-aminoacyl-[protein] + L-arginyl-tRNA(Arg) = an N-terminal L-arginyl-L-aminoacyl-[protein] + tRNA(Arg) + H(+)</text>
        <dbReference type="Rhea" id="RHEA:10208"/>
        <dbReference type="Rhea" id="RHEA-COMP:9658"/>
        <dbReference type="Rhea" id="RHEA-COMP:9673"/>
        <dbReference type="Rhea" id="RHEA-COMP:10636"/>
        <dbReference type="Rhea" id="RHEA-COMP:10638"/>
        <dbReference type="ChEBI" id="CHEBI:15378"/>
        <dbReference type="ChEBI" id="CHEBI:78442"/>
        <dbReference type="ChEBI" id="CHEBI:78513"/>
        <dbReference type="ChEBI" id="CHEBI:78597"/>
        <dbReference type="ChEBI" id="CHEBI:83562"/>
        <dbReference type="EC" id="2.3.2.8"/>
    </reaction>
</comment>
<comment type="function">
    <text evidence="5">Involved in the post-translational conjugation of arginine to the N-terminal aspartate or glutamate of a protein. This arginylation is required for degradation of the protein via the ubiquitin pathway.</text>
</comment>
<dbReference type="Proteomes" id="UP000694399">
    <property type="component" value="Chromosome D3"/>
</dbReference>
<protein>
    <recommendedName>
        <fullName evidence="5">Arginyl-tRNA--protein transferase 1</fullName>
        <shortName evidence="5">Arginyltransferase 1</shortName>
        <shortName evidence="5">R-transferase 1</shortName>
        <ecNumber evidence="5">2.3.2.8</ecNumber>
    </recommendedName>
    <alternativeName>
        <fullName evidence="5">Arginine-tRNA--protein transferase 1</fullName>
    </alternativeName>
</protein>
<keyword evidence="2 5" id="KW-0808">Transferase</keyword>
<feature type="region of interest" description="Disordered" evidence="6">
    <location>
        <begin position="315"/>
        <end position="374"/>
    </location>
</feature>
<evidence type="ECO:0000256" key="6">
    <source>
        <dbReference type="SAM" id="MobiDB-lite"/>
    </source>
</evidence>
<dbReference type="SUPFAM" id="SSF55729">
    <property type="entry name" value="Acyl-CoA N-acyltransferases (Nat)"/>
    <property type="match status" value="1"/>
</dbReference>
<feature type="compositionally biased region" description="Basic and acidic residues" evidence="6">
    <location>
        <begin position="318"/>
        <end position="332"/>
    </location>
</feature>
<feature type="region of interest" description="Disordered" evidence="6">
    <location>
        <begin position="390"/>
        <end position="419"/>
    </location>
</feature>
<evidence type="ECO:0000256" key="5">
    <source>
        <dbReference type="PIRNR" id="PIRNR037207"/>
    </source>
</evidence>